<dbReference type="AlphaFoldDB" id="A0A1I7U277"/>
<feature type="signal peptide" evidence="1">
    <location>
        <begin position="1"/>
        <end position="16"/>
    </location>
</feature>
<keyword evidence="1" id="KW-0732">Signal</keyword>
<proteinExistence type="predicted"/>
<evidence type="ECO:0000313" key="3">
    <source>
        <dbReference type="Proteomes" id="UP000095282"/>
    </source>
</evidence>
<reference evidence="4" key="1">
    <citation type="submission" date="2016-11" db="UniProtKB">
        <authorList>
            <consortium name="WormBaseParasite"/>
        </authorList>
    </citation>
    <scope>IDENTIFICATION</scope>
</reference>
<dbReference type="Pfam" id="PF02408">
    <property type="entry name" value="CUB_2"/>
    <property type="match status" value="1"/>
</dbReference>
<dbReference type="WBParaSite" id="Csp11.Scaffold629.g14106.t1">
    <property type="protein sequence ID" value="Csp11.Scaffold629.g14106.t1"/>
    <property type="gene ID" value="Csp11.Scaffold629.g14106"/>
</dbReference>
<protein>
    <submittedName>
        <fullName evidence="4">CUB_2 domain-containing protein</fullName>
    </submittedName>
</protein>
<dbReference type="Proteomes" id="UP000095282">
    <property type="component" value="Unplaced"/>
</dbReference>
<evidence type="ECO:0000256" key="1">
    <source>
        <dbReference type="SAM" id="SignalP"/>
    </source>
</evidence>
<organism evidence="3 4">
    <name type="scientific">Caenorhabditis tropicalis</name>
    <dbReference type="NCBI Taxonomy" id="1561998"/>
    <lineage>
        <taxon>Eukaryota</taxon>
        <taxon>Metazoa</taxon>
        <taxon>Ecdysozoa</taxon>
        <taxon>Nematoda</taxon>
        <taxon>Chromadorea</taxon>
        <taxon>Rhabditida</taxon>
        <taxon>Rhabditina</taxon>
        <taxon>Rhabditomorpha</taxon>
        <taxon>Rhabditoidea</taxon>
        <taxon>Rhabditidae</taxon>
        <taxon>Peloderinae</taxon>
        <taxon>Caenorhabditis</taxon>
    </lineage>
</organism>
<sequence>MKHLFLLFSLVFPVISVDLTCPTTPITSASQKGSFPAAGPSLFPANYKCGIQFQIPVGQVLYFGIQISLDFFTQDNFTIQDSTATVYQFYITDKEFYAPPTFALAQISTVSNTSTYYFTWEYRSIAGYTKIQKPTGSIVPLNWTANTYYEFTSPNDRVAFHTGSFKQTTDLSLPRVYVYDGEDLSAPFVGNLQYFTDKNPVSTGKSLTLVNFYNREVQSYGIANDYSTISGFDDYSFMVMTDIDWFVHELALPGTETAITYYSLNTDMSYLTFLNYLYPNISGQEVRVRALTPTDRQTTTLLSYNPDNTLASLPQQIPSKVFTVVFHQCEVYITVRPLPYTLWSQANPGRLGYIMSPSVWNPNLPVIPQYFTNMTSTSKLKFTFNVPSVVIDEKGAKLRIEVGSADSSPQVIEFNQTTVNTGQTVAHGSYIATSFTGTTSKSSFIMRMI</sequence>
<dbReference type="PANTHER" id="PTHR47920">
    <property type="entry name" value="PROTEIN CBG13378-RELATED"/>
    <property type="match status" value="1"/>
</dbReference>
<name>A0A1I7U277_9PELO</name>
<dbReference type="STRING" id="1561998.A0A1I7U277"/>
<feature type="domain" description="CUB-like" evidence="2">
    <location>
        <begin position="18"/>
        <end position="125"/>
    </location>
</feature>
<accession>A0A1I7U277</accession>
<evidence type="ECO:0000259" key="2">
    <source>
        <dbReference type="Pfam" id="PF02408"/>
    </source>
</evidence>
<dbReference type="InterPro" id="IPR003366">
    <property type="entry name" value="CUB-like_dom"/>
</dbReference>
<feature type="chain" id="PRO_5009308336" evidence="1">
    <location>
        <begin position="17"/>
        <end position="449"/>
    </location>
</feature>
<dbReference type="PANTHER" id="PTHR47920:SF1">
    <property type="entry name" value="CUB-LIKE DOMAIN-CONTAINING PROTEIN"/>
    <property type="match status" value="1"/>
</dbReference>
<keyword evidence="3" id="KW-1185">Reference proteome</keyword>
<evidence type="ECO:0000313" key="4">
    <source>
        <dbReference type="WBParaSite" id="Csp11.Scaffold629.g14106.t1"/>
    </source>
</evidence>
<dbReference type="eggNOG" id="ENOG502RATW">
    <property type="taxonomic scope" value="Eukaryota"/>
</dbReference>